<dbReference type="KEGG" id="tsa:AciPR4_3286"/>
<dbReference type="Proteomes" id="UP000006844">
    <property type="component" value="Chromosome"/>
</dbReference>
<evidence type="ECO:0000313" key="3">
    <source>
        <dbReference type="EMBL" id="ADV84041.1"/>
    </source>
</evidence>
<feature type="compositionally biased region" description="Pro residues" evidence="1">
    <location>
        <begin position="391"/>
        <end position="408"/>
    </location>
</feature>
<proteinExistence type="predicted"/>
<dbReference type="eggNOG" id="COG2304">
    <property type="taxonomic scope" value="Bacteria"/>
</dbReference>
<dbReference type="InterPro" id="IPR017802">
    <property type="entry name" value="VWFA-rel_acidobac-type"/>
</dbReference>
<dbReference type="NCBIfam" id="TIGR03436">
    <property type="entry name" value="acidobact_VWFA"/>
    <property type="match status" value="1"/>
</dbReference>
<evidence type="ECO:0000256" key="1">
    <source>
        <dbReference type="SAM" id="MobiDB-lite"/>
    </source>
</evidence>
<feature type="region of interest" description="Disordered" evidence="1">
    <location>
        <begin position="386"/>
        <end position="410"/>
    </location>
</feature>
<keyword evidence="2" id="KW-0732">Signal</keyword>
<dbReference type="AlphaFoldDB" id="E8V859"/>
<feature type="signal peptide" evidence="2">
    <location>
        <begin position="1"/>
        <end position="18"/>
    </location>
</feature>
<name>E8V859_TERSS</name>
<dbReference type="STRING" id="401053.AciPR4_3286"/>
<evidence type="ECO:0000313" key="4">
    <source>
        <dbReference type="Proteomes" id="UP000006844"/>
    </source>
</evidence>
<keyword evidence="4" id="KW-1185">Reference proteome</keyword>
<sequence length="570" mass="62709">MRRTFALFFLALGIPCVAQQPAAPSVPASAAQVPPLRKREPDLRVSARLVYLDVVVTDHSGQPVPDLKVSDFKLTEDRANQRITSFTEHVPATAKLAPNPLPPNTFMNTPADLQDTSRTVLLFDTVNTPITAQMYARTQILKYLDARPANAPIAVFLLDTQLHLLHGFNDDPSDLQSGKLGKKLQPRQSMFLNSGGGSMPGERQVRAQFREDALRNSFRSLATYLSAFPGRKNLIWLTSDVPVGQNYGFDPANFDLFNTFTADMNGLANDLNLGRVAIYPIDARGLTVDSGFDASHSGPPALNSGRQTFQLQRNMLLDDFARRTGGKAFYNTNGISQAIDEVETNGGRYYTLTYAPTNPNWRGEMRRIDLQVDKPGYSLNYRRNYLARTSNPPPPSSKPDPKAPPVAPPDALHSAMALGAIAPFDIRFRVQTSLDPKPVDRKTLAADPGTHLKGKWQKESARIYTLHYEIDTRNLQLAVTPDGHRTGSLQVLATIYDDLGQLANSAVANLNLNFTSAEYERLQKVPLSLDQKIAVPIKSNFFLRLGVHDVPSDRIGALQVSVDAIGSPAP</sequence>
<dbReference type="RefSeq" id="WP_013569772.1">
    <property type="nucleotide sequence ID" value="NC_014963.1"/>
</dbReference>
<dbReference type="EMBL" id="CP002467">
    <property type="protein sequence ID" value="ADV84041.1"/>
    <property type="molecule type" value="Genomic_DNA"/>
</dbReference>
<protein>
    <submittedName>
        <fullName evidence="3">VWFA-related domain-containing protein</fullName>
    </submittedName>
</protein>
<accession>E8V859</accession>
<reference evidence="3 4" key="1">
    <citation type="journal article" date="2012" name="Stand. Genomic Sci.">
        <title>Complete genome sequence of Terriglobus saanensis type strain SP1PR4(T), an Acidobacteria from tundra soil.</title>
        <authorList>
            <person name="Rawat S.R."/>
            <person name="Mannisto M.K."/>
            <person name="Starovoytov V."/>
            <person name="Goodwin L."/>
            <person name="Nolan M."/>
            <person name="Hauser L."/>
            <person name="Land M."/>
            <person name="Davenport K.W."/>
            <person name="Woyke T."/>
            <person name="Haggblom M.M."/>
        </authorList>
    </citation>
    <scope>NUCLEOTIDE SEQUENCE</scope>
    <source>
        <strain evidence="4">ATCC BAA-1853 / DSM 23119 / SP1PR4</strain>
    </source>
</reference>
<feature type="chain" id="PRO_5003229075" evidence="2">
    <location>
        <begin position="19"/>
        <end position="570"/>
    </location>
</feature>
<evidence type="ECO:0000256" key="2">
    <source>
        <dbReference type="SAM" id="SignalP"/>
    </source>
</evidence>
<gene>
    <name evidence="3" type="ordered locus">AciPR4_3286</name>
</gene>
<dbReference type="HOGENOM" id="CLU_454751_0_0_0"/>
<organism evidence="3 4">
    <name type="scientific">Terriglobus saanensis (strain ATCC BAA-1853 / DSM 23119 / SP1PR4)</name>
    <dbReference type="NCBI Taxonomy" id="401053"/>
    <lineage>
        <taxon>Bacteria</taxon>
        <taxon>Pseudomonadati</taxon>
        <taxon>Acidobacteriota</taxon>
        <taxon>Terriglobia</taxon>
        <taxon>Terriglobales</taxon>
        <taxon>Acidobacteriaceae</taxon>
        <taxon>Terriglobus</taxon>
    </lineage>
</organism>